<feature type="non-terminal residue" evidence="1">
    <location>
        <position position="69"/>
    </location>
</feature>
<evidence type="ECO:0000313" key="1">
    <source>
        <dbReference type="EMBL" id="CAA9214253.1"/>
    </source>
</evidence>
<reference evidence="1" key="1">
    <citation type="submission" date="2020-02" db="EMBL/GenBank/DDBJ databases">
        <authorList>
            <person name="Meier V. D."/>
        </authorList>
    </citation>
    <scope>NUCLEOTIDE SEQUENCE</scope>
    <source>
        <strain evidence="1">AVDCRST_MAG41</strain>
    </source>
</reference>
<sequence>MWLFLTRRVRMIVLTFLLGLAAPRAARVLRSYGERKRRAGGSPASYRVPLGAASALEKVGAWARPPKER</sequence>
<name>A0A6J4H3W2_9ACTN</name>
<dbReference type="AlphaFoldDB" id="A0A6J4H3W2"/>
<dbReference type="EMBL" id="CADCTP010000013">
    <property type="protein sequence ID" value="CAA9214253.1"/>
    <property type="molecule type" value="Genomic_DNA"/>
</dbReference>
<organism evidence="1">
    <name type="scientific">uncultured Mycobacteriales bacterium</name>
    <dbReference type="NCBI Taxonomy" id="581187"/>
    <lineage>
        <taxon>Bacteria</taxon>
        <taxon>Bacillati</taxon>
        <taxon>Actinomycetota</taxon>
        <taxon>Actinomycetes</taxon>
        <taxon>Mycobacteriales</taxon>
        <taxon>environmental samples</taxon>
    </lineage>
</organism>
<accession>A0A6J4H3W2</accession>
<protein>
    <submittedName>
        <fullName evidence="1">Uncharacterized protein</fullName>
    </submittedName>
</protein>
<gene>
    <name evidence="1" type="ORF">AVDCRST_MAG41-127</name>
</gene>
<proteinExistence type="predicted"/>